<proteinExistence type="predicted"/>
<accession>A0A0E9XN05</accession>
<reference evidence="1" key="1">
    <citation type="submission" date="2014-11" db="EMBL/GenBank/DDBJ databases">
        <authorList>
            <person name="Amaro Gonzalez C."/>
        </authorList>
    </citation>
    <scope>NUCLEOTIDE SEQUENCE</scope>
</reference>
<evidence type="ECO:0000313" key="1">
    <source>
        <dbReference type="EMBL" id="JAI04118.1"/>
    </source>
</evidence>
<protein>
    <submittedName>
        <fullName evidence="1">Uncharacterized protein</fullName>
    </submittedName>
</protein>
<dbReference type="EMBL" id="GBXM01004460">
    <property type="protein sequence ID" value="JAI04118.1"/>
    <property type="molecule type" value="Transcribed_RNA"/>
</dbReference>
<sequence length="47" mass="5356">MWRKKGLFIFLGADFPTEGTLQTDHQVIDCIAHFITTEYNTSYGSMA</sequence>
<reference evidence="1" key="2">
    <citation type="journal article" date="2015" name="Fish Shellfish Immunol.">
        <title>Early steps in the European eel (Anguilla anguilla)-Vibrio vulnificus interaction in the gills: Role of the RtxA13 toxin.</title>
        <authorList>
            <person name="Callol A."/>
            <person name="Pajuelo D."/>
            <person name="Ebbesson L."/>
            <person name="Teles M."/>
            <person name="MacKenzie S."/>
            <person name="Amaro C."/>
        </authorList>
    </citation>
    <scope>NUCLEOTIDE SEQUENCE</scope>
</reference>
<name>A0A0E9XN05_ANGAN</name>
<dbReference type="AlphaFoldDB" id="A0A0E9XN05"/>
<organism evidence="1">
    <name type="scientific">Anguilla anguilla</name>
    <name type="common">European freshwater eel</name>
    <name type="synonym">Muraena anguilla</name>
    <dbReference type="NCBI Taxonomy" id="7936"/>
    <lineage>
        <taxon>Eukaryota</taxon>
        <taxon>Metazoa</taxon>
        <taxon>Chordata</taxon>
        <taxon>Craniata</taxon>
        <taxon>Vertebrata</taxon>
        <taxon>Euteleostomi</taxon>
        <taxon>Actinopterygii</taxon>
        <taxon>Neopterygii</taxon>
        <taxon>Teleostei</taxon>
        <taxon>Anguilliformes</taxon>
        <taxon>Anguillidae</taxon>
        <taxon>Anguilla</taxon>
    </lineage>
</organism>